<dbReference type="Pfam" id="PF02836">
    <property type="entry name" value="Glyco_hydro_2_C"/>
    <property type="match status" value="1"/>
</dbReference>
<dbReference type="InterPro" id="IPR006102">
    <property type="entry name" value="Ig-like_GH2"/>
</dbReference>
<dbReference type="PANTHER" id="PTHR46323">
    <property type="entry name" value="BETA-GALACTOSIDASE"/>
    <property type="match status" value="1"/>
</dbReference>
<feature type="domain" description="Glycoside hydrolase family 2 immunoglobulin-like beta-sandwich" evidence="6">
    <location>
        <begin position="17"/>
        <end position="109"/>
    </location>
</feature>
<dbReference type="InterPro" id="IPR013783">
    <property type="entry name" value="Ig-like_fold"/>
</dbReference>
<dbReference type="EMBL" id="JACOOT010000004">
    <property type="protein sequence ID" value="MBC5649886.1"/>
    <property type="molecule type" value="Genomic_DNA"/>
</dbReference>
<evidence type="ECO:0000256" key="3">
    <source>
        <dbReference type="ARBA" id="ARBA00012756"/>
    </source>
</evidence>
<comment type="caution">
    <text evidence="8">The sequence shown here is derived from an EMBL/GenBank/DDBJ whole genome shotgun (WGS) entry which is preliminary data.</text>
</comment>
<dbReference type="Pfam" id="PF00703">
    <property type="entry name" value="Glyco_hydro_2"/>
    <property type="match status" value="1"/>
</dbReference>
<evidence type="ECO:0000256" key="5">
    <source>
        <dbReference type="ARBA" id="ARBA00023295"/>
    </source>
</evidence>
<dbReference type="SUPFAM" id="SSF51445">
    <property type="entry name" value="(Trans)glycosidases"/>
    <property type="match status" value="1"/>
</dbReference>
<gene>
    <name evidence="8" type="ORF">H8S54_01800</name>
</gene>
<dbReference type="Gene3D" id="2.60.40.10">
    <property type="entry name" value="Immunoglobulins"/>
    <property type="match status" value="1"/>
</dbReference>
<sequence length="790" mass="90781">MKKQKLIWLDTVENPEGQMELIIKYRGSTNEENAAVLLEIRDKNNVLLKEKGELRQDTARVKTAVFKCQGVQCWTPENPALYQVNIVLELSDKNNEKTYIRHGQKLGFRSLKRQNQQVFWNHKPVKLLGICYREPDSKMENWETVLRRDLELFKAAHINFIRSIYYPFSEKMLELCDEMGFWVENTAPFYELGQTKKNISELPHMQKEFETAAEELLVNGSHTSVLLWSLGHDCAWGVNFGIIRDRIRELDDIRLMTFHLPMSIPEEEPQMDVWPVHDIDWRLPFDKTYDQMVIFHTPGAENEIGYMVADADYPAPVLHEVWSPIVCHNRDEIQRDPGIRDFWGKSIRTFVEKSARTSGCLGGAVLAGVDEDGSFEGLMDYEWGILDVNHNPKPEYYHLKNAYGAASKEAYAELENENSVVETKINCFRRQNEIRNTNWKIQWTEDALYIENDNTFYVFSRKKCLLKEAGLIQKQGKKVLIKGGPFLNTAGFLLGKWIGRSLEICSVDGAENVQIKISGTYENTLDLCFYLTIFQNGILETAYEVQKLFRHMPHRVKAEIGISSGGLGEKGGAYYVTEPDRIRIVSQGCKVRLEPAAELTEGAIVDNLDPRINYVGNWIKMEDYCGNLNGSETLSNTAGDYAELRFTGTGITVYGPWDILYGMCNVYLDGELWKKDMSQYPPKVDFPGMSRGYEKRYRQILAEVHGLEEKKHTLRIEVTGTKEAKAQNTYTSIDYAVLEGSSYTGGFKMNIAVDFNYPRMVRGCVRRPDVKLIPGVRESFRIQMLLEEDK</sequence>
<dbReference type="Gene3D" id="2.60.120.260">
    <property type="entry name" value="Galactose-binding domain-like"/>
    <property type="match status" value="1"/>
</dbReference>
<evidence type="ECO:0000256" key="2">
    <source>
        <dbReference type="ARBA" id="ARBA00007401"/>
    </source>
</evidence>
<evidence type="ECO:0000259" key="6">
    <source>
        <dbReference type="Pfam" id="PF00703"/>
    </source>
</evidence>
<dbReference type="AlphaFoldDB" id="A0A8I0A9Q7"/>
<organism evidence="8 9">
    <name type="scientific">Blautia segnis</name>
    <dbReference type="NCBI Taxonomy" id="2763030"/>
    <lineage>
        <taxon>Bacteria</taxon>
        <taxon>Bacillati</taxon>
        <taxon>Bacillota</taxon>
        <taxon>Clostridia</taxon>
        <taxon>Lachnospirales</taxon>
        <taxon>Lachnospiraceae</taxon>
        <taxon>Blautia</taxon>
    </lineage>
</organism>
<dbReference type="InterPro" id="IPR006103">
    <property type="entry name" value="Glyco_hydro_2_cat"/>
</dbReference>
<keyword evidence="9" id="KW-1185">Reference proteome</keyword>
<dbReference type="SUPFAM" id="SSF49303">
    <property type="entry name" value="beta-Galactosidase/glucuronidase domain"/>
    <property type="match status" value="1"/>
</dbReference>
<feature type="domain" description="Glycoside hydrolase family 2 catalytic" evidence="7">
    <location>
        <begin position="115"/>
        <end position="259"/>
    </location>
</feature>
<dbReference type="EC" id="3.2.1.23" evidence="3"/>
<comment type="catalytic activity">
    <reaction evidence="1">
        <text>Hydrolysis of terminal non-reducing beta-D-galactose residues in beta-D-galactosides.</text>
        <dbReference type="EC" id="3.2.1.23"/>
    </reaction>
</comment>
<name>A0A8I0A9Q7_9FIRM</name>
<dbReference type="GO" id="GO:0005990">
    <property type="term" value="P:lactose catabolic process"/>
    <property type="evidence" value="ECO:0007669"/>
    <property type="project" value="TreeGrafter"/>
</dbReference>
<accession>A0A8I0A9Q7</accession>
<dbReference type="GO" id="GO:0009341">
    <property type="term" value="C:beta-galactosidase complex"/>
    <property type="evidence" value="ECO:0007669"/>
    <property type="project" value="TreeGrafter"/>
</dbReference>
<dbReference type="InterPro" id="IPR017853">
    <property type="entry name" value="GH"/>
</dbReference>
<evidence type="ECO:0000256" key="1">
    <source>
        <dbReference type="ARBA" id="ARBA00001412"/>
    </source>
</evidence>
<evidence type="ECO:0000313" key="8">
    <source>
        <dbReference type="EMBL" id="MBC5649886.1"/>
    </source>
</evidence>
<dbReference type="InterPro" id="IPR036156">
    <property type="entry name" value="Beta-gal/glucu_dom_sf"/>
</dbReference>
<evidence type="ECO:0000313" key="9">
    <source>
        <dbReference type="Proteomes" id="UP000652847"/>
    </source>
</evidence>
<dbReference type="InterPro" id="IPR050347">
    <property type="entry name" value="Bact_Beta-galactosidase"/>
</dbReference>
<comment type="similarity">
    <text evidence="2">Belongs to the glycosyl hydrolase 2 family.</text>
</comment>
<evidence type="ECO:0000259" key="7">
    <source>
        <dbReference type="Pfam" id="PF02836"/>
    </source>
</evidence>
<protein>
    <recommendedName>
        <fullName evidence="3">beta-galactosidase</fullName>
        <ecNumber evidence="3">3.2.1.23</ecNumber>
    </recommendedName>
</protein>
<keyword evidence="4" id="KW-0378">Hydrolase</keyword>
<dbReference type="Proteomes" id="UP000652847">
    <property type="component" value="Unassembled WGS sequence"/>
</dbReference>
<dbReference type="GO" id="GO:0004565">
    <property type="term" value="F:beta-galactosidase activity"/>
    <property type="evidence" value="ECO:0007669"/>
    <property type="project" value="UniProtKB-EC"/>
</dbReference>
<dbReference type="PANTHER" id="PTHR46323:SF2">
    <property type="entry name" value="BETA-GALACTOSIDASE"/>
    <property type="match status" value="1"/>
</dbReference>
<reference evidence="8 9" key="1">
    <citation type="submission" date="2020-08" db="EMBL/GenBank/DDBJ databases">
        <title>Genome public.</title>
        <authorList>
            <person name="Liu C."/>
            <person name="Sun Q."/>
        </authorList>
    </citation>
    <scope>NUCLEOTIDE SEQUENCE [LARGE SCALE GENOMIC DNA]</scope>
    <source>
        <strain evidence="8 9">BX17</strain>
    </source>
</reference>
<proteinExistence type="inferred from homology"/>
<keyword evidence="5" id="KW-0326">Glycosidase</keyword>
<dbReference type="RefSeq" id="WP_186900759.1">
    <property type="nucleotide sequence ID" value="NZ_JACOOT010000004.1"/>
</dbReference>
<evidence type="ECO:0000256" key="4">
    <source>
        <dbReference type="ARBA" id="ARBA00022801"/>
    </source>
</evidence>
<dbReference type="Gene3D" id="3.20.20.80">
    <property type="entry name" value="Glycosidases"/>
    <property type="match status" value="1"/>
</dbReference>